<feature type="domain" description="C2H2-type" evidence="1">
    <location>
        <begin position="18"/>
        <end position="39"/>
    </location>
</feature>
<accession>A0A0X3P3L6</accession>
<protein>
    <submittedName>
        <fullName evidence="3">Rabenosyn-5</fullName>
    </submittedName>
</protein>
<dbReference type="AlphaFoldDB" id="A0A0X3P3L6"/>
<gene>
    <name evidence="3" type="primary">RBNS5</name>
    <name evidence="2" type="ORF">TR152828</name>
</gene>
<evidence type="ECO:0000313" key="3">
    <source>
        <dbReference type="EMBL" id="JAP55276.1"/>
    </source>
</evidence>
<dbReference type="EMBL" id="GEEE01016684">
    <property type="protein sequence ID" value="JAP46541.1"/>
    <property type="molecule type" value="Transcribed_RNA"/>
</dbReference>
<dbReference type="InterPro" id="IPR013087">
    <property type="entry name" value="Znf_C2H2_type"/>
</dbReference>
<sequence length="169" mass="18995">MTSEGCNVEEAIIEGFICPSCLNSYGRADLLEEHFRTQHIRPAYIKRDHDLQPFKRAAVGLVRDRTAEFFRFRRIHVDNTALETNLLLIRLQKLTAIRETVDSAQRLGKCLSTHLISQPRNKLSSPGLKPTSICARVAGRPLVLAGQLMRPTALLRSRASVAHRPCVRG</sequence>
<dbReference type="EMBL" id="GEEE01007949">
    <property type="protein sequence ID" value="JAP55276.1"/>
    <property type="molecule type" value="Transcribed_RNA"/>
</dbReference>
<proteinExistence type="predicted"/>
<reference evidence="2" key="1">
    <citation type="submission" date="2016-01" db="EMBL/GenBank/DDBJ databases">
        <title>Reference transcriptome for the parasite Schistocephalus solidus: insights into the molecular evolution of parasitism.</title>
        <authorList>
            <person name="Hebert F.O."/>
            <person name="Grambauer S."/>
            <person name="Barber I."/>
            <person name="Landry C.R."/>
            <person name="Aubin-Horth N."/>
        </authorList>
    </citation>
    <scope>NUCLEOTIDE SEQUENCE</scope>
</reference>
<dbReference type="PROSITE" id="PS00028">
    <property type="entry name" value="ZINC_FINGER_C2H2_1"/>
    <property type="match status" value="1"/>
</dbReference>
<evidence type="ECO:0000259" key="1">
    <source>
        <dbReference type="PROSITE" id="PS00028"/>
    </source>
</evidence>
<name>A0A0X3P3L6_SCHSO</name>
<organism evidence="2">
    <name type="scientific">Schistocephalus solidus</name>
    <name type="common">Tapeworm</name>
    <dbReference type="NCBI Taxonomy" id="70667"/>
    <lineage>
        <taxon>Eukaryota</taxon>
        <taxon>Metazoa</taxon>
        <taxon>Spiralia</taxon>
        <taxon>Lophotrochozoa</taxon>
        <taxon>Platyhelminthes</taxon>
        <taxon>Cestoda</taxon>
        <taxon>Eucestoda</taxon>
        <taxon>Diphyllobothriidea</taxon>
        <taxon>Diphyllobothriidae</taxon>
        <taxon>Schistocephalus</taxon>
    </lineage>
</organism>
<evidence type="ECO:0000313" key="2">
    <source>
        <dbReference type="EMBL" id="JAP46541.1"/>
    </source>
</evidence>